<proteinExistence type="predicted"/>
<dbReference type="AlphaFoldDB" id="A0A1I2FJM1"/>
<keyword evidence="1" id="KW-1133">Transmembrane helix</keyword>
<accession>A0A1I2FJM1</accession>
<evidence type="ECO:0000256" key="1">
    <source>
        <dbReference type="SAM" id="Phobius"/>
    </source>
</evidence>
<reference evidence="2 3" key="1">
    <citation type="submission" date="2016-10" db="EMBL/GenBank/DDBJ databases">
        <authorList>
            <person name="de Groot N.N."/>
        </authorList>
    </citation>
    <scope>NUCLEOTIDE SEQUENCE [LARGE SCALE GENOMIC DNA]</scope>
    <source>
        <strain evidence="2 3">OK461</strain>
    </source>
</reference>
<evidence type="ECO:0000313" key="3">
    <source>
        <dbReference type="Proteomes" id="UP000181942"/>
    </source>
</evidence>
<dbReference type="EMBL" id="FONR01000003">
    <property type="protein sequence ID" value="SFF05674.1"/>
    <property type="molecule type" value="Genomic_DNA"/>
</dbReference>
<dbReference type="RefSeq" id="WP_075027286.1">
    <property type="nucleotide sequence ID" value="NZ_FONR01000003.1"/>
</dbReference>
<protein>
    <submittedName>
        <fullName evidence="2">Uncharacterized protein</fullName>
    </submittedName>
</protein>
<sequence>MPAVAAHRGSRRSTHPALRFGRLAAMGTVAALILIAGVWGSWGTAQHVMLSKGREQGTMTVTACSGDVCTGTYAPTSTGSRARARVTIDEAVAVRKGRTYTVTVKPGSSDVVRSGPAGVLYAWVPLGGALLLASVVVAGGLRLRRAAWVLAGAGIAQLTATFLFL</sequence>
<feature type="transmembrane region" description="Helical" evidence="1">
    <location>
        <begin position="120"/>
        <end position="139"/>
    </location>
</feature>
<keyword evidence="1" id="KW-0472">Membrane</keyword>
<feature type="transmembrane region" description="Helical" evidence="1">
    <location>
        <begin position="146"/>
        <end position="164"/>
    </location>
</feature>
<feature type="transmembrane region" description="Helical" evidence="1">
    <location>
        <begin position="20"/>
        <end position="42"/>
    </location>
</feature>
<keyword evidence="1" id="KW-0812">Transmembrane</keyword>
<name>A0A1I2FJM1_9ACTN</name>
<dbReference type="Proteomes" id="UP000181942">
    <property type="component" value="Unassembled WGS sequence"/>
</dbReference>
<gene>
    <name evidence="2" type="ORF">SAMN02787118_103515</name>
</gene>
<organism evidence="2 3">
    <name type="scientific">Streptomyces mirabilis</name>
    <dbReference type="NCBI Taxonomy" id="68239"/>
    <lineage>
        <taxon>Bacteria</taxon>
        <taxon>Bacillati</taxon>
        <taxon>Actinomycetota</taxon>
        <taxon>Actinomycetes</taxon>
        <taxon>Kitasatosporales</taxon>
        <taxon>Streptomycetaceae</taxon>
        <taxon>Streptomyces</taxon>
    </lineage>
</organism>
<evidence type="ECO:0000313" key="2">
    <source>
        <dbReference type="EMBL" id="SFF05674.1"/>
    </source>
</evidence>
<dbReference type="OrthoDB" id="4332438at2"/>